<dbReference type="PANTHER" id="PTHR47199">
    <property type="entry name" value="PHOTOSYSTEM II STABILITY/ASSEMBLY FACTOR HCF136, CHLOROPLASTIC"/>
    <property type="match status" value="1"/>
</dbReference>
<evidence type="ECO:0000313" key="6">
    <source>
        <dbReference type="Proteomes" id="UP000219353"/>
    </source>
</evidence>
<accession>A0A285I2K9</accession>
<dbReference type="GO" id="GO:0015979">
    <property type="term" value="P:photosynthesis"/>
    <property type="evidence" value="ECO:0007669"/>
    <property type="project" value="UniProtKB-KW"/>
</dbReference>
<organism evidence="5 6">
    <name type="scientific">Arsukibacterium tuosuense</name>
    <dbReference type="NCBI Taxonomy" id="1323745"/>
    <lineage>
        <taxon>Bacteria</taxon>
        <taxon>Pseudomonadati</taxon>
        <taxon>Pseudomonadota</taxon>
        <taxon>Gammaproteobacteria</taxon>
        <taxon>Chromatiales</taxon>
        <taxon>Chromatiaceae</taxon>
        <taxon>Arsukibacterium</taxon>
    </lineage>
</organism>
<sequence length="346" mass="38310">MFNKLFLACCCVLLSNTAFTVMADVNSVEEVKAAYMMPLAEKSLLTDVQKVSNNFFVAVGERGHILLSDNGSDWRQASVPTQSMLTAVHFINETHGWAVGHDSLILFTSDGGASWQLQQFLPEDDKPLLDVYFRDARHGIAVGAYGLFYKTTDGGDTWEQALFIELAAEEDKEYLLDLQQTDPEIYRSELGSILPHFNRLFVDGNTLYMVGEAGFIAKSADFGDSWLRMEEFYNGSLFDLHRTPEMGLLAVGLRGHVFRSEDNGQTWQQVELSESATLNSVFSDAKGTVYLAGNSGTLLQSIDDGLTFTERSEPDGKAILNGVVLDNQMLLVTEVGIKVLNLDKSE</sequence>
<dbReference type="Pfam" id="PF14870">
    <property type="entry name" value="PSII_BNR"/>
    <property type="match status" value="2"/>
</dbReference>
<name>A0A285I2K9_9GAMM</name>
<gene>
    <name evidence="5" type="ORF">SAMN06297280_0392</name>
</gene>
<keyword evidence="1" id="KW-0602">Photosynthesis</keyword>
<keyword evidence="3" id="KW-0732">Signal</keyword>
<evidence type="ECO:0000256" key="2">
    <source>
        <dbReference type="ARBA" id="ARBA00023276"/>
    </source>
</evidence>
<keyword evidence="2" id="KW-0604">Photosystem II</keyword>
<reference evidence="6" key="1">
    <citation type="submission" date="2017-09" db="EMBL/GenBank/DDBJ databases">
        <authorList>
            <person name="Varghese N."/>
            <person name="Submissions S."/>
        </authorList>
    </citation>
    <scope>NUCLEOTIDE SEQUENCE [LARGE SCALE GENOMIC DNA]</scope>
    <source>
        <strain evidence="6">CGMCC 1.12461</strain>
    </source>
</reference>
<dbReference type="InterPro" id="IPR015943">
    <property type="entry name" value="WD40/YVTN_repeat-like_dom_sf"/>
</dbReference>
<feature type="signal peptide" evidence="3">
    <location>
        <begin position="1"/>
        <end position="23"/>
    </location>
</feature>
<dbReference type="EMBL" id="OBEB01000001">
    <property type="protein sequence ID" value="SNY42107.1"/>
    <property type="molecule type" value="Genomic_DNA"/>
</dbReference>
<feature type="domain" description="Photosynthesis system II assembly factor Ycf48/Hcf136-like" evidence="4">
    <location>
        <begin position="72"/>
        <end position="122"/>
    </location>
</feature>
<keyword evidence="6" id="KW-1185">Reference proteome</keyword>
<dbReference type="InterPro" id="IPR036278">
    <property type="entry name" value="Sialidase_sf"/>
</dbReference>
<evidence type="ECO:0000313" key="5">
    <source>
        <dbReference type="EMBL" id="SNY42107.1"/>
    </source>
</evidence>
<dbReference type="PANTHER" id="PTHR47199:SF2">
    <property type="entry name" value="PHOTOSYSTEM II STABILITY_ASSEMBLY FACTOR HCF136, CHLOROPLASTIC"/>
    <property type="match status" value="1"/>
</dbReference>
<feature type="chain" id="PRO_5012493132" description="Photosynthesis system II assembly factor Ycf48/Hcf136-like domain-containing protein" evidence="3">
    <location>
        <begin position="24"/>
        <end position="346"/>
    </location>
</feature>
<protein>
    <recommendedName>
        <fullName evidence="4">Photosynthesis system II assembly factor Ycf48/Hcf136-like domain-containing protein</fullName>
    </recommendedName>
</protein>
<dbReference type="SUPFAM" id="SSF50939">
    <property type="entry name" value="Sialidases"/>
    <property type="match status" value="1"/>
</dbReference>
<dbReference type="InterPro" id="IPR028203">
    <property type="entry name" value="PSII_CF48-like_dom"/>
</dbReference>
<evidence type="ECO:0000256" key="3">
    <source>
        <dbReference type="SAM" id="SignalP"/>
    </source>
</evidence>
<dbReference type="Proteomes" id="UP000219353">
    <property type="component" value="Unassembled WGS sequence"/>
</dbReference>
<evidence type="ECO:0000259" key="4">
    <source>
        <dbReference type="Pfam" id="PF14870"/>
    </source>
</evidence>
<evidence type="ECO:0000256" key="1">
    <source>
        <dbReference type="ARBA" id="ARBA00022531"/>
    </source>
</evidence>
<dbReference type="GO" id="GO:0009523">
    <property type="term" value="C:photosystem II"/>
    <property type="evidence" value="ECO:0007669"/>
    <property type="project" value="UniProtKB-KW"/>
</dbReference>
<dbReference type="AlphaFoldDB" id="A0A285I2K9"/>
<dbReference type="Gene3D" id="2.130.10.10">
    <property type="entry name" value="YVTN repeat-like/Quinoprotein amine dehydrogenase"/>
    <property type="match status" value="2"/>
</dbReference>
<proteinExistence type="predicted"/>
<dbReference type="OrthoDB" id="9813892at2"/>
<feature type="domain" description="Photosynthesis system II assembly factor Ycf48/Hcf136-like" evidence="4">
    <location>
        <begin position="126"/>
        <end position="176"/>
    </location>
</feature>